<protein>
    <submittedName>
        <fullName evidence="1">Uncharacterized protein</fullName>
    </submittedName>
</protein>
<accession>A0A8S5TFB3</accession>
<evidence type="ECO:0000313" key="1">
    <source>
        <dbReference type="EMBL" id="DAF62005.1"/>
    </source>
</evidence>
<sequence length="114" mass="13681">MKNRTIYNARKFNIYDNCKKLEDNLLNINGIVDVDFDLSGFYDGDYQIIILVKYRVPMMENKTYYQTRKEIINNIIDVAKANDLERSEDAIEDYGEYFYFVFDTYKPWLKEGNI</sequence>
<dbReference type="EMBL" id="BK032818">
    <property type="protein sequence ID" value="DAF62005.1"/>
    <property type="molecule type" value="Genomic_DNA"/>
</dbReference>
<name>A0A8S5TFB3_9CAUD</name>
<reference evidence="1" key="1">
    <citation type="journal article" date="2021" name="Proc. Natl. Acad. Sci. U.S.A.">
        <title>A Catalog of Tens of Thousands of Viruses from Human Metagenomes Reveals Hidden Associations with Chronic Diseases.</title>
        <authorList>
            <person name="Tisza M.J."/>
            <person name="Buck C.B."/>
        </authorList>
    </citation>
    <scope>NUCLEOTIDE SEQUENCE</scope>
    <source>
        <strain evidence="1">CtP0x5</strain>
    </source>
</reference>
<proteinExistence type="predicted"/>
<organism evidence="1">
    <name type="scientific">Siphoviridae sp. ctP0x5</name>
    <dbReference type="NCBI Taxonomy" id="2827863"/>
    <lineage>
        <taxon>Viruses</taxon>
        <taxon>Duplodnaviria</taxon>
        <taxon>Heunggongvirae</taxon>
        <taxon>Uroviricota</taxon>
        <taxon>Caudoviricetes</taxon>
    </lineage>
</organism>